<evidence type="ECO:0000313" key="2">
    <source>
        <dbReference type="WBParaSite" id="MBELARI_LOCUS3422"/>
    </source>
</evidence>
<accession>A0AAF3F934</accession>
<keyword evidence="1" id="KW-1185">Reference proteome</keyword>
<protein>
    <submittedName>
        <fullName evidence="2">Uncharacterized protein</fullName>
    </submittedName>
</protein>
<organism evidence="1 2">
    <name type="scientific">Mesorhabditis belari</name>
    <dbReference type="NCBI Taxonomy" id="2138241"/>
    <lineage>
        <taxon>Eukaryota</taxon>
        <taxon>Metazoa</taxon>
        <taxon>Ecdysozoa</taxon>
        <taxon>Nematoda</taxon>
        <taxon>Chromadorea</taxon>
        <taxon>Rhabditida</taxon>
        <taxon>Rhabditina</taxon>
        <taxon>Rhabditomorpha</taxon>
        <taxon>Rhabditoidea</taxon>
        <taxon>Rhabditidae</taxon>
        <taxon>Mesorhabditinae</taxon>
        <taxon>Mesorhabditis</taxon>
    </lineage>
</organism>
<name>A0AAF3F934_9BILA</name>
<sequence>MNAKLLKEQTRSVVEVIPATSTLETYNNINNSKLSVFRSLSKTSTPETLSMAEALGKAEVHRKLETLLLKKENLIAEAHAVLDPKIEKTCLICRNMLVSKAELEAELAAEIQETTYADEDLVDSRSASLPINFPRSDSPEYDEISDTEIDRYVSKPLEEDAVREMDYKFRVLKSILEQIDDKNEKQRHFEEIYQEYATWCEARIDSVVMMYFVHKFHTECALYMREHHGIEVNVWRYENELIRRTEDPKWTDAQKLKRKVLQRRKSNPTKKKICARKVKDVFNELLAEELHNVLTCGSLSIAKISALIESSKRKRDCFSRTFDKYDKYVELSKLLDEVLVDNWIFFFYCLPNKGFGERDTLNEYERLKIFHDERSGQELIGFAH</sequence>
<dbReference type="Proteomes" id="UP000887575">
    <property type="component" value="Unassembled WGS sequence"/>
</dbReference>
<evidence type="ECO:0000313" key="1">
    <source>
        <dbReference type="Proteomes" id="UP000887575"/>
    </source>
</evidence>
<proteinExistence type="predicted"/>
<dbReference type="AlphaFoldDB" id="A0AAF3F934"/>
<reference evidence="2" key="1">
    <citation type="submission" date="2024-02" db="UniProtKB">
        <authorList>
            <consortium name="WormBaseParasite"/>
        </authorList>
    </citation>
    <scope>IDENTIFICATION</scope>
</reference>
<dbReference type="WBParaSite" id="MBELARI_LOCUS3422">
    <property type="protein sequence ID" value="MBELARI_LOCUS3422"/>
    <property type="gene ID" value="MBELARI_LOCUS3422"/>
</dbReference>